<keyword evidence="1" id="KW-1133">Transmembrane helix</keyword>
<keyword evidence="4" id="KW-1185">Reference proteome</keyword>
<dbReference type="PROSITE" id="PS50112">
    <property type="entry name" value="PAS"/>
    <property type="match status" value="1"/>
</dbReference>
<evidence type="ECO:0000259" key="2">
    <source>
        <dbReference type="PROSITE" id="PS50112"/>
    </source>
</evidence>
<protein>
    <recommendedName>
        <fullName evidence="2">PAS domain-containing protein</fullName>
    </recommendedName>
</protein>
<dbReference type="InterPro" id="IPR000014">
    <property type="entry name" value="PAS"/>
</dbReference>
<evidence type="ECO:0000313" key="4">
    <source>
        <dbReference type="Proteomes" id="UP001470230"/>
    </source>
</evidence>
<accession>A0ABR2KPQ8</accession>
<dbReference type="Gene3D" id="3.30.70.1230">
    <property type="entry name" value="Nucleotide cyclase"/>
    <property type="match status" value="1"/>
</dbReference>
<reference evidence="3 4" key="1">
    <citation type="submission" date="2024-04" db="EMBL/GenBank/DDBJ databases">
        <title>Tritrichomonas musculus Genome.</title>
        <authorList>
            <person name="Alves-Ferreira E."/>
            <person name="Grigg M."/>
            <person name="Lorenzi H."/>
            <person name="Galac M."/>
        </authorList>
    </citation>
    <scope>NUCLEOTIDE SEQUENCE [LARGE SCALE GENOMIC DNA]</scope>
    <source>
        <strain evidence="3 4">EAF2021</strain>
    </source>
</reference>
<dbReference type="EMBL" id="JAPFFF010000004">
    <property type="protein sequence ID" value="KAK8893095.1"/>
    <property type="molecule type" value="Genomic_DNA"/>
</dbReference>
<dbReference type="SMART" id="SM00091">
    <property type="entry name" value="PAS"/>
    <property type="match status" value="1"/>
</dbReference>
<feature type="transmembrane region" description="Helical" evidence="1">
    <location>
        <begin position="752"/>
        <end position="771"/>
    </location>
</feature>
<feature type="transmembrane region" description="Helical" evidence="1">
    <location>
        <begin position="433"/>
        <end position="455"/>
    </location>
</feature>
<dbReference type="Gene3D" id="3.30.450.20">
    <property type="entry name" value="PAS domain"/>
    <property type="match status" value="1"/>
</dbReference>
<keyword evidence="1" id="KW-0812">Transmembrane</keyword>
<proteinExistence type="predicted"/>
<dbReference type="InterPro" id="IPR029787">
    <property type="entry name" value="Nucleotide_cyclase"/>
</dbReference>
<comment type="caution">
    <text evidence="3">The sequence shown here is derived from an EMBL/GenBank/DDBJ whole genome shotgun (WGS) entry which is preliminary data.</text>
</comment>
<dbReference type="NCBIfam" id="TIGR00229">
    <property type="entry name" value="sensory_box"/>
    <property type="match status" value="1"/>
</dbReference>
<feature type="domain" description="PAS" evidence="2">
    <location>
        <begin position="1177"/>
        <end position="1226"/>
    </location>
</feature>
<evidence type="ECO:0000313" key="3">
    <source>
        <dbReference type="EMBL" id="KAK8893095.1"/>
    </source>
</evidence>
<dbReference type="Proteomes" id="UP001470230">
    <property type="component" value="Unassembled WGS sequence"/>
</dbReference>
<keyword evidence="1" id="KW-0472">Membrane</keyword>
<organism evidence="3 4">
    <name type="scientific">Tritrichomonas musculus</name>
    <dbReference type="NCBI Taxonomy" id="1915356"/>
    <lineage>
        <taxon>Eukaryota</taxon>
        <taxon>Metamonada</taxon>
        <taxon>Parabasalia</taxon>
        <taxon>Tritrichomonadida</taxon>
        <taxon>Tritrichomonadidae</taxon>
        <taxon>Tritrichomonas</taxon>
    </lineage>
</organism>
<feature type="transmembrane region" description="Helical" evidence="1">
    <location>
        <begin position="6"/>
        <end position="28"/>
    </location>
</feature>
<dbReference type="InterPro" id="IPR035965">
    <property type="entry name" value="PAS-like_dom_sf"/>
</dbReference>
<feature type="transmembrane region" description="Helical" evidence="1">
    <location>
        <begin position="827"/>
        <end position="846"/>
    </location>
</feature>
<name>A0ABR2KPQ8_9EUKA</name>
<dbReference type="SUPFAM" id="SSF55785">
    <property type="entry name" value="PYP-like sensor domain (PAS domain)"/>
    <property type="match status" value="1"/>
</dbReference>
<evidence type="ECO:0000256" key="1">
    <source>
        <dbReference type="SAM" id="Phobius"/>
    </source>
</evidence>
<dbReference type="CDD" id="cd00130">
    <property type="entry name" value="PAS"/>
    <property type="match status" value="1"/>
</dbReference>
<dbReference type="Pfam" id="PF13426">
    <property type="entry name" value="PAS_9"/>
    <property type="match status" value="1"/>
</dbReference>
<gene>
    <name evidence="3" type="ORF">M9Y10_030359</name>
</gene>
<sequence>MNFHFVLFKLVSFSFFFGIFYVPIYWYINLKIVKKVNSKLSPPTVPQGQIDSTDSFEINEFPKKKKGKNRKNDTKNSVDDELLTDDDRLENATGLTEQEKREMFDSYVFQSIEHALLYLRVGISQASPYFVDFSFMRYMKECYGQKPIQFFILQLSSLFPSQHQFFNFCMTSYNKKIDFFNVYEQFLVYQLYRINVIRQSSVSKEVQNELIRLEKMSDDTISTIRGFWAELLQAKTDFNMYSLGFIRKMTMNTKSSYIDAIEKFPNSQQILNSYCRFLCEACGDYIECARVGQKMRLIELGKNMNADHCYHSFVNVFPHYLKKRILDMKGSFIMNSSRSFSSSHSSESLSSDRLSASFENARGMPINANMAANTKSFTYKKHISNKQQYKEEFENLIEQDNFETLINTLFNKGKQRLTIQQIVDRCNNSSLKLARVLSIVQCTISILIFLMSFWIISMSMNTTELMESSNRVSKIASSFQYCSLIAGVQYLAESKDKNISALMIDSLNIRDENLPDFACTFRYPVVSLNNLKNVITTFIDDEMKYLLTTPEDHRLEIKTYTGLSKDSRTIQSIYMNNSRDRNLTINYKQPTISDAFPNSSQFDEGIFLAKFNDKKPSLFKLTLRNGIEYFISIVERLAFEKALYLAKQFYKNNPRPPDQQKPPNQQNVQTDFLERMKSDNELVSSLFEDESFSILNLLEDQNNDERVSQFFDNYFSVLWNGLMLSEPFSHLFEVISDNAILITNTYSRIFRVLTEVIIIIYGITFLVLRIYDFMLIRNSIKATSVVLQRLKSSDIVETKKPIYLKSKKPIKINSASNHSIYDYSPTLVFYPIVTFLSTACFLAFLATSNFEYTHSFPFVQNAFRWAKDSSSRFLLLTKVMNGLISEKAGIFDFNVTDQLTQIGIELINITNKLDLSIIGQSKDLDNFYFMINDDIELIEGFNTSNSTNTTTTSENKSRLKKPFKTTLNKKLLKNSRVNTLSFDSLLSSKSYRSTKCTHLDNTNSSTEMNLATYLDCISIENKLNLGIHFYNLLRNTLIDPAKMQQQELTDIPEFMASLFIVDKYLFTSLPELQDEIAHVTIDKLQSQRKNVYIISCIGIAVCIFFTFIEQLLIIFFYFSYDAFKQLIMVLPPGAFANNPCLINFLISSYTNSKLQFKFLNNNIINTISKFTHLHTESLSEEEILANSVDHSLISTDRDLIIQSVNPAVQKMTGFPSDQLLGQGLIYLIPLTSHREKMKTQFEIAPFYQRLEEIKSNHGDRVAEVNATCLTDKGEEILVQATLIGIFDKKRNNDKLKDKKMPLRKNHKNNNKINNLIEIDDENTESSASTTNSETMNTASKSVNLMSLFNRESDNSNEDEEFVGVTIILQDISFETSQKKEMKEAKKKTEALINMLIPPPVLEAIRASKNQLFYNAKRATLIKIELVGFNEYIGSMMPKAIMTCLQHICSKINSINQTEDQILFTGSKNRSNDNDLWRFDSNVNHNFKFNFDTNLNSMADEGDMFISTSKDDEYRKNVHEKIHQNGYLDASDEDLEDNDEICDFSCIYNIRNDIDNFIFIAGLFDTQDDLQKQAESAVRFALNIKKIFENGELEEQFNLFIHARIVVCMGGPVEGIVEDPSKPHIDIITSLIKEADKIKDLGDLDVVYINEAVYDNMVKENYEVEEKILEIKDDALDEEENQFVLNSNKVYQVNKCLRKKKKEGDDVSRLLNNNVNISDINMFVIHSDSK</sequence>
<feature type="transmembrane region" description="Helical" evidence="1">
    <location>
        <begin position="1091"/>
        <end position="1118"/>
    </location>
</feature>